<keyword evidence="2" id="KW-0732">Signal</keyword>
<evidence type="ECO:0000256" key="1">
    <source>
        <dbReference type="SAM" id="MobiDB-lite"/>
    </source>
</evidence>
<evidence type="ECO:0008006" key="5">
    <source>
        <dbReference type="Google" id="ProtNLM"/>
    </source>
</evidence>
<reference evidence="3 4" key="1">
    <citation type="submission" date="2023-03" db="EMBL/GenBank/DDBJ databases">
        <title>Paludisphaera mucosa sp. nov. a novel planctomycete from northern fen.</title>
        <authorList>
            <person name="Ivanova A."/>
        </authorList>
    </citation>
    <scope>NUCLEOTIDE SEQUENCE [LARGE SCALE GENOMIC DNA]</scope>
    <source>
        <strain evidence="3 4">Pla2</strain>
    </source>
</reference>
<feature type="chain" id="PRO_5045801028" description="TRASH domain-containing protein" evidence="2">
    <location>
        <begin position="24"/>
        <end position="169"/>
    </location>
</feature>
<feature type="region of interest" description="Disordered" evidence="1">
    <location>
        <begin position="24"/>
        <end position="87"/>
    </location>
</feature>
<dbReference type="EMBL" id="JARRAG010000001">
    <property type="protein sequence ID" value="MDG3003747.1"/>
    <property type="molecule type" value="Genomic_DNA"/>
</dbReference>
<feature type="signal peptide" evidence="2">
    <location>
        <begin position="1"/>
        <end position="23"/>
    </location>
</feature>
<name>A0ABT6F827_9BACT</name>
<feature type="compositionally biased region" description="Low complexity" evidence="1">
    <location>
        <begin position="64"/>
        <end position="76"/>
    </location>
</feature>
<sequence>MDRILRLGAPALALAVLVGCGGAQEDAMPTTSTKEAPGLPPVVAPSKDVAPNPAPSRAEPVAPIPSATEAAPAPAGEPKKEGEPALEAPKAAVVKLSDEELANVKKLPADEQEAALKQAVCPVSDEHLGAMDVPIKVTAEGRTFYLCCKGCEKDVAADAKAVIAKLDKK</sequence>
<evidence type="ECO:0000256" key="2">
    <source>
        <dbReference type="SAM" id="SignalP"/>
    </source>
</evidence>
<proteinExistence type="predicted"/>
<protein>
    <recommendedName>
        <fullName evidence="5">TRASH domain-containing protein</fullName>
    </recommendedName>
</protein>
<evidence type="ECO:0000313" key="4">
    <source>
        <dbReference type="Proteomes" id="UP001216907"/>
    </source>
</evidence>
<dbReference type="PROSITE" id="PS51257">
    <property type="entry name" value="PROKAR_LIPOPROTEIN"/>
    <property type="match status" value="1"/>
</dbReference>
<keyword evidence="4" id="KW-1185">Reference proteome</keyword>
<gene>
    <name evidence="3" type="ORF">PZE19_08195</name>
</gene>
<dbReference type="RefSeq" id="WP_277860096.1">
    <property type="nucleotide sequence ID" value="NZ_JARRAG010000001.1"/>
</dbReference>
<organism evidence="3 4">
    <name type="scientific">Paludisphaera mucosa</name>
    <dbReference type="NCBI Taxonomy" id="3030827"/>
    <lineage>
        <taxon>Bacteria</taxon>
        <taxon>Pseudomonadati</taxon>
        <taxon>Planctomycetota</taxon>
        <taxon>Planctomycetia</taxon>
        <taxon>Isosphaerales</taxon>
        <taxon>Isosphaeraceae</taxon>
        <taxon>Paludisphaera</taxon>
    </lineage>
</organism>
<accession>A0ABT6F827</accession>
<dbReference type="Proteomes" id="UP001216907">
    <property type="component" value="Unassembled WGS sequence"/>
</dbReference>
<evidence type="ECO:0000313" key="3">
    <source>
        <dbReference type="EMBL" id="MDG3003747.1"/>
    </source>
</evidence>
<comment type="caution">
    <text evidence="3">The sequence shown here is derived from an EMBL/GenBank/DDBJ whole genome shotgun (WGS) entry which is preliminary data.</text>
</comment>